<proteinExistence type="predicted"/>
<comment type="caution">
    <text evidence="2">The sequence shown here is derived from an EMBL/GenBank/DDBJ whole genome shotgun (WGS) entry which is preliminary data.</text>
</comment>
<evidence type="ECO:0000256" key="1">
    <source>
        <dbReference type="SAM" id="MobiDB-lite"/>
    </source>
</evidence>
<reference evidence="2" key="1">
    <citation type="journal article" date="2023" name="Mol. Phylogenet. Evol.">
        <title>Genome-scale phylogeny and comparative genomics of the fungal order Sordariales.</title>
        <authorList>
            <person name="Hensen N."/>
            <person name="Bonometti L."/>
            <person name="Westerberg I."/>
            <person name="Brannstrom I.O."/>
            <person name="Guillou S."/>
            <person name="Cros-Aarteil S."/>
            <person name="Calhoun S."/>
            <person name="Haridas S."/>
            <person name="Kuo A."/>
            <person name="Mondo S."/>
            <person name="Pangilinan J."/>
            <person name="Riley R."/>
            <person name="LaButti K."/>
            <person name="Andreopoulos B."/>
            <person name="Lipzen A."/>
            <person name="Chen C."/>
            <person name="Yan M."/>
            <person name="Daum C."/>
            <person name="Ng V."/>
            <person name="Clum A."/>
            <person name="Steindorff A."/>
            <person name="Ohm R.A."/>
            <person name="Martin F."/>
            <person name="Silar P."/>
            <person name="Natvig D.O."/>
            <person name="Lalanne C."/>
            <person name="Gautier V."/>
            <person name="Ament-Velasquez S.L."/>
            <person name="Kruys A."/>
            <person name="Hutchinson M.I."/>
            <person name="Powell A.J."/>
            <person name="Barry K."/>
            <person name="Miller A.N."/>
            <person name="Grigoriev I.V."/>
            <person name="Debuchy R."/>
            <person name="Gladieux P."/>
            <person name="Hiltunen Thoren M."/>
            <person name="Johannesson H."/>
        </authorList>
    </citation>
    <scope>NUCLEOTIDE SEQUENCE</scope>
    <source>
        <strain evidence="2">CBS 123565</strain>
    </source>
</reference>
<dbReference type="Proteomes" id="UP001304895">
    <property type="component" value="Unassembled WGS sequence"/>
</dbReference>
<organism evidence="2 3">
    <name type="scientific">Trichocladium antarcticum</name>
    <dbReference type="NCBI Taxonomy" id="1450529"/>
    <lineage>
        <taxon>Eukaryota</taxon>
        <taxon>Fungi</taxon>
        <taxon>Dikarya</taxon>
        <taxon>Ascomycota</taxon>
        <taxon>Pezizomycotina</taxon>
        <taxon>Sordariomycetes</taxon>
        <taxon>Sordariomycetidae</taxon>
        <taxon>Sordariales</taxon>
        <taxon>Chaetomiaceae</taxon>
        <taxon>Trichocladium</taxon>
    </lineage>
</organism>
<gene>
    <name evidence="2" type="ORF">BT67DRAFT_167131</name>
</gene>
<reference evidence="2" key="2">
    <citation type="submission" date="2023-05" db="EMBL/GenBank/DDBJ databases">
        <authorList>
            <consortium name="Lawrence Berkeley National Laboratory"/>
            <person name="Steindorff A."/>
            <person name="Hensen N."/>
            <person name="Bonometti L."/>
            <person name="Westerberg I."/>
            <person name="Brannstrom I.O."/>
            <person name="Guillou S."/>
            <person name="Cros-Aarteil S."/>
            <person name="Calhoun S."/>
            <person name="Haridas S."/>
            <person name="Kuo A."/>
            <person name="Mondo S."/>
            <person name="Pangilinan J."/>
            <person name="Riley R."/>
            <person name="Labutti K."/>
            <person name="Andreopoulos B."/>
            <person name="Lipzen A."/>
            <person name="Chen C."/>
            <person name="Yanf M."/>
            <person name="Daum C."/>
            <person name="Ng V."/>
            <person name="Clum A."/>
            <person name="Ohm R."/>
            <person name="Martin F."/>
            <person name="Silar P."/>
            <person name="Natvig D."/>
            <person name="Lalanne C."/>
            <person name="Gautier V."/>
            <person name="Ament-Velasquez S.L."/>
            <person name="Kruys A."/>
            <person name="Hutchinson M.I."/>
            <person name="Powell A.J."/>
            <person name="Barry K."/>
            <person name="Miller A.N."/>
            <person name="Grigoriev I.V."/>
            <person name="Debuchy R."/>
            <person name="Gladieux P."/>
            <person name="Thoren M.H."/>
            <person name="Johannesson H."/>
        </authorList>
    </citation>
    <scope>NUCLEOTIDE SEQUENCE</scope>
    <source>
        <strain evidence="2">CBS 123565</strain>
    </source>
</reference>
<accession>A0AAN6ZB72</accession>
<name>A0AAN6ZB72_9PEZI</name>
<evidence type="ECO:0000313" key="2">
    <source>
        <dbReference type="EMBL" id="KAK4131019.1"/>
    </source>
</evidence>
<protein>
    <submittedName>
        <fullName evidence="2">Uncharacterized protein</fullName>
    </submittedName>
</protein>
<dbReference type="AlphaFoldDB" id="A0AAN6ZB72"/>
<evidence type="ECO:0000313" key="3">
    <source>
        <dbReference type="Proteomes" id="UP001304895"/>
    </source>
</evidence>
<sequence>MCEGCSSQFRVCRSRQYRRGDLIRSCDKQILREWAESDSFDRATPPPNSAQPMCQGWPQGPAGAPRAPHQLELSKNSATPAHPASGLSQVPGGRNQRGFPVGVPYPRCCAEKYSTADCRAVGHDDCPRLLGLEDRHDPT</sequence>
<feature type="region of interest" description="Disordered" evidence="1">
    <location>
        <begin position="37"/>
        <end position="98"/>
    </location>
</feature>
<keyword evidence="3" id="KW-1185">Reference proteome</keyword>
<dbReference type="EMBL" id="MU853428">
    <property type="protein sequence ID" value="KAK4131019.1"/>
    <property type="molecule type" value="Genomic_DNA"/>
</dbReference>